<dbReference type="Pfam" id="PF11154">
    <property type="entry name" value="DUF2934"/>
    <property type="match status" value="1"/>
</dbReference>
<dbReference type="InterPro" id="IPR021327">
    <property type="entry name" value="DUF2934"/>
</dbReference>
<protein>
    <recommendedName>
        <fullName evidence="4">DUF2934 domain-containing protein</fullName>
    </recommendedName>
</protein>
<name>A0A7S8J0N3_9BACT</name>
<evidence type="ECO:0000256" key="1">
    <source>
        <dbReference type="SAM" id="MobiDB-lite"/>
    </source>
</evidence>
<dbReference type="EMBL" id="CP047423">
    <property type="protein sequence ID" value="QPD05279.1"/>
    <property type="molecule type" value="Genomic_DNA"/>
</dbReference>
<feature type="compositionally biased region" description="Polar residues" evidence="1">
    <location>
        <begin position="7"/>
        <end position="17"/>
    </location>
</feature>
<dbReference type="KEGG" id="nkf:Nkreftii_003053"/>
<proteinExistence type="predicted"/>
<evidence type="ECO:0000313" key="3">
    <source>
        <dbReference type="Proteomes" id="UP000593737"/>
    </source>
</evidence>
<evidence type="ECO:0000313" key="2">
    <source>
        <dbReference type="EMBL" id="QPD05279.1"/>
    </source>
</evidence>
<gene>
    <name evidence="2" type="ORF">Nkreftii_003053</name>
</gene>
<accession>A0A7S8J0N3</accession>
<evidence type="ECO:0008006" key="4">
    <source>
        <dbReference type="Google" id="ProtNLM"/>
    </source>
</evidence>
<dbReference type="AlphaFoldDB" id="A0A7S8J0N3"/>
<dbReference type="Proteomes" id="UP000593737">
    <property type="component" value="Chromosome"/>
</dbReference>
<feature type="region of interest" description="Disordered" evidence="1">
    <location>
        <begin position="1"/>
        <end position="38"/>
    </location>
</feature>
<reference evidence="2 3" key="1">
    <citation type="journal article" date="2020" name="ISME J.">
        <title>Enrichment and physiological characterization of a novel comammox Nitrospira indicates ammonium inhibition of complete nitrification.</title>
        <authorList>
            <person name="Sakoula D."/>
            <person name="Koch H."/>
            <person name="Frank J."/>
            <person name="Jetten M.S.M."/>
            <person name="van Kessel M.A.H.J."/>
            <person name="Lucker S."/>
        </authorList>
    </citation>
    <scope>NUCLEOTIDE SEQUENCE [LARGE SCALE GENOMIC DNA]</scope>
    <source>
        <strain evidence="2">Comreactor17</strain>
    </source>
</reference>
<organism evidence="2 3">
    <name type="scientific">Candidatus Nitrospira kreftii</name>
    <dbReference type="NCBI Taxonomy" id="2652173"/>
    <lineage>
        <taxon>Bacteria</taxon>
        <taxon>Pseudomonadati</taxon>
        <taxon>Nitrospirota</taxon>
        <taxon>Nitrospiria</taxon>
        <taxon>Nitrospirales</taxon>
        <taxon>Nitrospiraceae</taxon>
        <taxon>Nitrospira</taxon>
    </lineage>
</organism>
<sequence>MARRQKPTTTATNSRSMNDVAPPSLPQPDRQNTNGRHGTIAARAHALYEERGYRHGYDLQDWFDAEREMLTQAPLS</sequence>